<evidence type="ECO:0000313" key="3">
    <source>
        <dbReference type="Proteomes" id="UP000291343"/>
    </source>
</evidence>
<dbReference type="Proteomes" id="UP000291343">
    <property type="component" value="Unassembled WGS sequence"/>
</dbReference>
<sequence length="107" mass="12066">MAYTDKDYLISAHWGSTVRSSMEGDKSLGLTERSKEDCLHKYKAFQIHQGDYTPGQPMGTPQTAHLSHTQTQPLLPNRKHTVDKSKNRKAKDIPLDIPVIIHSRNGL</sequence>
<name>A0A482WUC9_LAOST</name>
<reference evidence="2 3" key="1">
    <citation type="journal article" date="2017" name="Gigascience">
        <title>Genome sequence of the small brown planthopper, Laodelphax striatellus.</title>
        <authorList>
            <person name="Zhu J."/>
            <person name="Jiang F."/>
            <person name="Wang X."/>
            <person name="Yang P."/>
            <person name="Bao Y."/>
            <person name="Zhao W."/>
            <person name="Wang W."/>
            <person name="Lu H."/>
            <person name="Wang Q."/>
            <person name="Cui N."/>
            <person name="Li J."/>
            <person name="Chen X."/>
            <person name="Luo L."/>
            <person name="Yu J."/>
            <person name="Kang L."/>
            <person name="Cui F."/>
        </authorList>
    </citation>
    <scope>NUCLEOTIDE SEQUENCE [LARGE SCALE GENOMIC DNA]</scope>
    <source>
        <strain evidence="2">Lst14</strain>
    </source>
</reference>
<protein>
    <submittedName>
        <fullName evidence="2">Uncharacterized protein</fullName>
    </submittedName>
</protein>
<accession>A0A482WUC9</accession>
<dbReference type="InParanoid" id="A0A482WUC9"/>
<comment type="caution">
    <text evidence="2">The sequence shown here is derived from an EMBL/GenBank/DDBJ whole genome shotgun (WGS) entry which is preliminary data.</text>
</comment>
<feature type="compositionally biased region" description="Basic and acidic residues" evidence="1">
    <location>
        <begin position="80"/>
        <end position="89"/>
    </location>
</feature>
<gene>
    <name evidence="2" type="ORF">LSTR_LSTR016185</name>
</gene>
<keyword evidence="3" id="KW-1185">Reference proteome</keyword>
<dbReference type="EMBL" id="QKKF02025134">
    <property type="protein sequence ID" value="RZF37197.1"/>
    <property type="molecule type" value="Genomic_DNA"/>
</dbReference>
<dbReference type="AlphaFoldDB" id="A0A482WUC9"/>
<evidence type="ECO:0000256" key="1">
    <source>
        <dbReference type="SAM" id="MobiDB-lite"/>
    </source>
</evidence>
<proteinExistence type="predicted"/>
<evidence type="ECO:0000313" key="2">
    <source>
        <dbReference type="EMBL" id="RZF37197.1"/>
    </source>
</evidence>
<organism evidence="2 3">
    <name type="scientific">Laodelphax striatellus</name>
    <name type="common">Small brown planthopper</name>
    <name type="synonym">Delphax striatella</name>
    <dbReference type="NCBI Taxonomy" id="195883"/>
    <lineage>
        <taxon>Eukaryota</taxon>
        <taxon>Metazoa</taxon>
        <taxon>Ecdysozoa</taxon>
        <taxon>Arthropoda</taxon>
        <taxon>Hexapoda</taxon>
        <taxon>Insecta</taxon>
        <taxon>Pterygota</taxon>
        <taxon>Neoptera</taxon>
        <taxon>Paraneoptera</taxon>
        <taxon>Hemiptera</taxon>
        <taxon>Auchenorrhyncha</taxon>
        <taxon>Fulgoroidea</taxon>
        <taxon>Delphacidae</taxon>
        <taxon>Criomorphinae</taxon>
        <taxon>Laodelphax</taxon>
    </lineage>
</organism>
<feature type="compositionally biased region" description="Polar residues" evidence="1">
    <location>
        <begin position="59"/>
        <end position="74"/>
    </location>
</feature>
<feature type="region of interest" description="Disordered" evidence="1">
    <location>
        <begin position="49"/>
        <end position="89"/>
    </location>
</feature>